<dbReference type="EMBL" id="DS566006">
    <property type="status" value="NOT_ANNOTATED_CDS"/>
    <property type="molecule type" value="Genomic_DNA"/>
</dbReference>
<dbReference type="InterPro" id="IPR006614">
    <property type="entry name" value="Peroxin/Ferlin"/>
</dbReference>
<dbReference type="OMA" id="HWSWTTP"/>
<evidence type="ECO:0000259" key="7">
    <source>
        <dbReference type="PROSITE" id="PS50003"/>
    </source>
</evidence>
<keyword evidence="4 6" id="KW-0472">Membrane</keyword>
<dbReference type="PROSITE" id="PS50003">
    <property type="entry name" value="PH_DOMAIN"/>
    <property type="match status" value="1"/>
</dbReference>
<sequence>MDTTATCAREDAALGGNAHAFLDLFMVVTVGLAVCVVLFRVLFTVFPMPSQSAASSGSGTGSSEPARSLKPTDRAPVKRAGSVRDRLEREIRTRLPRRSTYYSMPFFADTVVNKQEFVEGLVELGDAPLDGWLLVKKGLQRGKHWKKRFVVLDTHARIKYYPNADAARRNTNVKGSLAVHAVKPADPFEFGANTLEIRGTLGGTYFFRAEDDMAARSWLCVLTMRAIQGHVPGRIDSVLSAAVAPAPLLSAGSSLKLHPLSDSNDNGFNALSATASALNLLSSSGDDMEVPPVRLKSHALELLVQDMSYDKDASLRQFYVVAKFKSELHDYSSVPVGQTSPKPRGEKGEKGAVVKWNEKLSWHFLDHLCAECAECRSLGATSGAFCGLPDIMVLHVYEIHLRYLTTKIGEVSLSLRELLGFTGMRTAQFSCAWPVTSTRDAILGQLMLSLKYSVDNAGGAELMQFLVTSTDERELVGEYPLHASLTSSYDFFKNFLADGASDRLSEYYKERGDTEIEVGDWAPSKEYGGQVRTMSCRSPTNASIGPSHTMTTTTDHVPFDDGGISANEKLVMQSRVVMHDIPYGDCFSVEKVTVVERVPSNDGSPGQLVAKIYLGVPFSKGCMFKSKIISATREAMSSSSRLYFHMVNRSMDNPSLSKSAAPSKPFLVSTEEERQVVGEYELHPAIKDAMHFFDLFYADNTLPRWQTIHTEAGDMEHVVGKWEDSAEFGGQVREMKYRAKSTSPLGPSSTMAEQVVHVPFSSQDRDSLDADRLVIEHKLTLLEIPYGDCFHVETVYVIEPRTEAVGSPLIAKVYIGIPFSKSTMFKSKIMSATKEGVIKSTKTVFDGLNKAVDAEEPGDAADAAHTLASADQGGGTPNRPRRSQSTGVVSRRRPSVTRYNSTLDGSVALEEIFENQRVSMFGKWAPNHLLPTDRPRFSNRDGDKAMSFEQVSLPPHWSWTTPWRIDKSYTDCDDEGWSYATDFPRFKFHLARGKSSMKRLGASVRRRRWIRMMACVPPEATADSPSPPHPSGNNTRRKNRSRGSQGSSSSSMGS</sequence>
<evidence type="ECO:0000313" key="10">
    <source>
        <dbReference type="Proteomes" id="UP000005238"/>
    </source>
</evidence>
<keyword evidence="2 6" id="KW-0812">Transmembrane</keyword>
<feature type="region of interest" description="Disordered" evidence="5">
    <location>
        <begin position="868"/>
        <end position="895"/>
    </location>
</feature>
<keyword evidence="3 6" id="KW-1133">Transmembrane helix</keyword>
<dbReference type="SMART" id="SM00694">
    <property type="entry name" value="DysFC"/>
    <property type="match status" value="1"/>
</dbReference>
<feature type="compositionally biased region" description="Low complexity" evidence="5">
    <location>
        <begin position="50"/>
        <end position="66"/>
    </location>
</feature>
<dbReference type="InterPro" id="IPR031968">
    <property type="entry name" value="VASt"/>
</dbReference>
<dbReference type="GO" id="GO:0098588">
    <property type="term" value="C:bounding membrane of organelle"/>
    <property type="evidence" value="ECO:0007669"/>
    <property type="project" value="UniProtKB-ARBA"/>
</dbReference>
<dbReference type="SMART" id="SM00233">
    <property type="entry name" value="PH"/>
    <property type="match status" value="1"/>
</dbReference>
<feature type="compositionally biased region" description="Basic and acidic residues" evidence="5">
    <location>
        <begin position="70"/>
        <end position="83"/>
    </location>
</feature>
<dbReference type="VEuPathDB" id="FungiDB:KRP22_6259"/>
<feature type="region of interest" description="Disordered" evidence="5">
    <location>
        <begin position="50"/>
        <end position="83"/>
    </location>
</feature>
<organism evidence="9 10">
    <name type="scientific">Phytophthora ramorum</name>
    <name type="common">Sudden oak death agent</name>
    <dbReference type="NCBI Taxonomy" id="164328"/>
    <lineage>
        <taxon>Eukaryota</taxon>
        <taxon>Sar</taxon>
        <taxon>Stramenopiles</taxon>
        <taxon>Oomycota</taxon>
        <taxon>Peronosporomycetes</taxon>
        <taxon>Peronosporales</taxon>
        <taxon>Peronosporaceae</taxon>
        <taxon>Phytophthora</taxon>
    </lineage>
</organism>
<evidence type="ECO:0000256" key="2">
    <source>
        <dbReference type="ARBA" id="ARBA00022692"/>
    </source>
</evidence>
<dbReference type="PANTHER" id="PTHR47666:SF1">
    <property type="entry name" value="PROTEIN VASCULAR ASSOCIATED DEATH 1, CHLOROPLASTIC"/>
    <property type="match status" value="1"/>
</dbReference>
<dbReference type="GO" id="GO:0005737">
    <property type="term" value="C:cytoplasm"/>
    <property type="evidence" value="ECO:0007669"/>
    <property type="project" value="UniProtKB-ARBA"/>
</dbReference>
<accession>H3GFW9</accession>
<dbReference type="AlphaFoldDB" id="H3GFW9"/>
<dbReference type="InterPro" id="IPR010482">
    <property type="entry name" value="TECPR1-like_DysF"/>
</dbReference>
<dbReference type="PANTHER" id="PTHR47666">
    <property type="entry name" value="PROTEIN VASCULAR ASSOCIATED DEATH 1, CHLOROPLASTIC"/>
    <property type="match status" value="1"/>
</dbReference>
<evidence type="ECO:0000256" key="5">
    <source>
        <dbReference type="SAM" id="MobiDB-lite"/>
    </source>
</evidence>
<name>H3GFW9_PHYRM</name>
<dbReference type="PROSITE" id="PS51778">
    <property type="entry name" value="VAST"/>
    <property type="match status" value="2"/>
</dbReference>
<evidence type="ECO:0000259" key="8">
    <source>
        <dbReference type="PROSITE" id="PS51778"/>
    </source>
</evidence>
<feature type="transmembrane region" description="Helical" evidence="6">
    <location>
        <begin position="21"/>
        <end position="43"/>
    </location>
</feature>
<dbReference type="Proteomes" id="UP000005238">
    <property type="component" value="Unassembled WGS sequence"/>
</dbReference>
<dbReference type="EnsemblProtists" id="Phyra74649">
    <property type="protein sequence ID" value="Phyra74649"/>
    <property type="gene ID" value="Phyra74649"/>
</dbReference>
<dbReference type="SMART" id="SM00693">
    <property type="entry name" value="DysFN"/>
    <property type="match status" value="1"/>
</dbReference>
<dbReference type="Pfam" id="PF06398">
    <property type="entry name" value="Pex24p"/>
    <property type="match status" value="1"/>
</dbReference>
<feature type="domain" description="VASt" evidence="8">
    <location>
        <begin position="471"/>
        <end position="655"/>
    </location>
</feature>
<evidence type="ECO:0000256" key="6">
    <source>
        <dbReference type="SAM" id="Phobius"/>
    </source>
</evidence>
<feature type="domain" description="PH" evidence="7">
    <location>
        <begin position="126"/>
        <end position="227"/>
    </location>
</feature>
<evidence type="ECO:0000313" key="9">
    <source>
        <dbReference type="EnsemblProtists" id="Phyra74649"/>
    </source>
</evidence>
<reference evidence="9" key="2">
    <citation type="submission" date="2015-06" db="UniProtKB">
        <authorList>
            <consortium name="EnsemblProtists"/>
        </authorList>
    </citation>
    <scope>IDENTIFICATION</scope>
    <source>
        <strain evidence="9">Pr102</strain>
    </source>
</reference>
<reference evidence="10" key="1">
    <citation type="journal article" date="2006" name="Science">
        <title>Phytophthora genome sequences uncover evolutionary origins and mechanisms of pathogenesis.</title>
        <authorList>
            <person name="Tyler B.M."/>
            <person name="Tripathy S."/>
            <person name="Zhang X."/>
            <person name="Dehal P."/>
            <person name="Jiang R.H."/>
            <person name="Aerts A."/>
            <person name="Arredondo F.D."/>
            <person name="Baxter L."/>
            <person name="Bensasson D."/>
            <person name="Beynon J.L."/>
            <person name="Chapman J."/>
            <person name="Damasceno C.M."/>
            <person name="Dorrance A.E."/>
            <person name="Dou D."/>
            <person name="Dickerman A.W."/>
            <person name="Dubchak I.L."/>
            <person name="Garbelotto M."/>
            <person name="Gijzen M."/>
            <person name="Gordon S.G."/>
            <person name="Govers F."/>
            <person name="Grunwald N.J."/>
            <person name="Huang W."/>
            <person name="Ivors K.L."/>
            <person name="Jones R.W."/>
            <person name="Kamoun S."/>
            <person name="Krampis K."/>
            <person name="Lamour K.H."/>
            <person name="Lee M.K."/>
            <person name="McDonald W.H."/>
            <person name="Medina M."/>
            <person name="Meijer H.J."/>
            <person name="Nordberg E.K."/>
            <person name="Maclean D.J."/>
            <person name="Ospina-Giraldo M.D."/>
            <person name="Morris P.F."/>
            <person name="Phuntumart V."/>
            <person name="Putnam N.H."/>
            <person name="Rash S."/>
            <person name="Rose J.K."/>
            <person name="Sakihama Y."/>
            <person name="Salamov A.A."/>
            <person name="Savidor A."/>
            <person name="Scheuring C.F."/>
            <person name="Smith B.M."/>
            <person name="Sobral B.W."/>
            <person name="Terry A."/>
            <person name="Torto-Alalibo T.A."/>
            <person name="Win J."/>
            <person name="Xu Z."/>
            <person name="Zhang H."/>
            <person name="Grigoriev I.V."/>
            <person name="Rokhsar D.S."/>
            <person name="Boore J.L."/>
        </authorList>
    </citation>
    <scope>NUCLEOTIDE SEQUENCE [LARGE SCALE GENOMIC DNA]</scope>
    <source>
        <strain evidence="10">Pr102</strain>
    </source>
</reference>
<keyword evidence="10" id="KW-1185">Reference proteome</keyword>
<evidence type="ECO:0008006" key="11">
    <source>
        <dbReference type="Google" id="ProtNLM"/>
    </source>
</evidence>
<dbReference type="VEuPathDB" id="FungiDB:KRP23_822"/>
<evidence type="ECO:0000256" key="1">
    <source>
        <dbReference type="ARBA" id="ARBA00004370"/>
    </source>
</evidence>
<dbReference type="HOGENOM" id="CLU_010682_0_0_1"/>
<dbReference type="Pfam" id="PF16016">
    <property type="entry name" value="VASt"/>
    <property type="match status" value="2"/>
</dbReference>
<proteinExistence type="predicted"/>
<dbReference type="InParanoid" id="H3GFW9"/>
<comment type="subcellular location">
    <subcellularLocation>
        <location evidence="1">Membrane</location>
    </subcellularLocation>
</comment>
<dbReference type="InterPro" id="IPR011993">
    <property type="entry name" value="PH-like_dom_sf"/>
</dbReference>
<protein>
    <recommendedName>
        <fullName evidence="11">PH domain-containing protein</fullName>
    </recommendedName>
</protein>
<dbReference type="InterPro" id="IPR001849">
    <property type="entry name" value="PH_domain"/>
</dbReference>
<evidence type="ECO:0000256" key="4">
    <source>
        <dbReference type="ARBA" id="ARBA00023136"/>
    </source>
</evidence>
<dbReference type="STRING" id="164328.H3GFW9"/>
<dbReference type="Pfam" id="PF00169">
    <property type="entry name" value="PH"/>
    <property type="match status" value="1"/>
</dbReference>
<dbReference type="Gene3D" id="2.30.29.30">
    <property type="entry name" value="Pleckstrin-homology domain (PH domain)/Phosphotyrosine-binding domain (PTB)"/>
    <property type="match status" value="1"/>
</dbReference>
<feature type="compositionally biased region" description="Low complexity" evidence="5">
    <location>
        <begin position="1042"/>
        <end position="1054"/>
    </location>
</feature>
<dbReference type="eggNOG" id="KOG1032">
    <property type="taxonomic scope" value="Eukaryota"/>
</dbReference>
<feature type="region of interest" description="Disordered" evidence="5">
    <location>
        <begin position="1015"/>
        <end position="1054"/>
    </location>
</feature>
<evidence type="ECO:0000256" key="3">
    <source>
        <dbReference type="ARBA" id="ARBA00022989"/>
    </source>
</evidence>
<dbReference type="SUPFAM" id="SSF50729">
    <property type="entry name" value="PH domain-like"/>
    <property type="match status" value="1"/>
</dbReference>
<feature type="domain" description="VASt" evidence="8">
    <location>
        <begin position="672"/>
        <end position="856"/>
    </location>
</feature>
<dbReference type="CDD" id="cd00821">
    <property type="entry name" value="PH"/>
    <property type="match status" value="1"/>
</dbReference>